<keyword evidence="5" id="KW-1185">Reference proteome</keyword>
<evidence type="ECO:0000259" key="3">
    <source>
        <dbReference type="PROSITE" id="PS51186"/>
    </source>
</evidence>
<evidence type="ECO:0000313" key="5">
    <source>
        <dbReference type="Proteomes" id="UP001597295"/>
    </source>
</evidence>
<dbReference type="EMBL" id="JBHUIP010000013">
    <property type="protein sequence ID" value="MFD2264372.1"/>
    <property type="molecule type" value="Genomic_DNA"/>
</dbReference>
<keyword evidence="1 4" id="KW-0808">Transferase</keyword>
<dbReference type="EC" id="2.3.-.-" evidence="4"/>
<evidence type="ECO:0000313" key="4">
    <source>
        <dbReference type="EMBL" id="MFD2264372.1"/>
    </source>
</evidence>
<evidence type="ECO:0000256" key="1">
    <source>
        <dbReference type="ARBA" id="ARBA00022679"/>
    </source>
</evidence>
<comment type="caution">
    <text evidence="4">The sequence shown here is derived from an EMBL/GenBank/DDBJ whole genome shotgun (WGS) entry which is preliminary data.</text>
</comment>
<dbReference type="GO" id="GO:0016746">
    <property type="term" value="F:acyltransferase activity"/>
    <property type="evidence" value="ECO:0007669"/>
    <property type="project" value="UniProtKB-KW"/>
</dbReference>
<dbReference type="Pfam" id="PF13508">
    <property type="entry name" value="Acetyltransf_7"/>
    <property type="match status" value="1"/>
</dbReference>
<evidence type="ECO:0000256" key="2">
    <source>
        <dbReference type="ARBA" id="ARBA00023315"/>
    </source>
</evidence>
<dbReference type="PROSITE" id="PS51186">
    <property type="entry name" value="GNAT"/>
    <property type="match status" value="1"/>
</dbReference>
<dbReference type="Gene3D" id="3.40.630.30">
    <property type="match status" value="1"/>
</dbReference>
<dbReference type="Proteomes" id="UP001597295">
    <property type="component" value="Unassembled WGS sequence"/>
</dbReference>
<sequence>MYSVTLEQPQDAPAVETLLDTCFGPDRTRKTSYRFREGVPAVENLCYVARNADGEVVGTLRFWPVKIAETEGLLLGPLAVSPDLRGSGLGAQLMEAALARATELGHGIMVLVSDLADFYGKFGFRPAGPMGLQMPGEKTERLYALALKPGALNHVEGLILPFVPAEAPALPIPVAA</sequence>
<dbReference type="InterPro" id="IPR016181">
    <property type="entry name" value="Acyl_CoA_acyltransferase"/>
</dbReference>
<feature type="domain" description="N-acetyltransferase" evidence="3">
    <location>
        <begin position="2"/>
        <end position="148"/>
    </location>
</feature>
<name>A0ABW5DTE9_9PROT</name>
<proteinExistence type="predicted"/>
<dbReference type="InterPro" id="IPR000182">
    <property type="entry name" value="GNAT_dom"/>
</dbReference>
<dbReference type="RefSeq" id="WP_379877453.1">
    <property type="nucleotide sequence ID" value="NZ_JBHUIP010000013.1"/>
</dbReference>
<dbReference type="PANTHER" id="PTHR43877">
    <property type="entry name" value="AMINOALKYLPHOSPHONATE N-ACETYLTRANSFERASE-RELATED-RELATED"/>
    <property type="match status" value="1"/>
</dbReference>
<dbReference type="CDD" id="cd04301">
    <property type="entry name" value="NAT_SF"/>
    <property type="match status" value="1"/>
</dbReference>
<dbReference type="SUPFAM" id="SSF55729">
    <property type="entry name" value="Acyl-CoA N-acyltransferases (Nat)"/>
    <property type="match status" value="1"/>
</dbReference>
<dbReference type="PANTHER" id="PTHR43877:SF1">
    <property type="entry name" value="ACETYLTRANSFERASE"/>
    <property type="match status" value="1"/>
</dbReference>
<reference evidence="5" key="1">
    <citation type="journal article" date="2019" name="Int. J. Syst. Evol. Microbiol.">
        <title>The Global Catalogue of Microorganisms (GCM) 10K type strain sequencing project: providing services to taxonomists for standard genome sequencing and annotation.</title>
        <authorList>
            <consortium name="The Broad Institute Genomics Platform"/>
            <consortium name="The Broad Institute Genome Sequencing Center for Infectious Disease"/>
            <person name="Wu L."/>
            <person name="Ma J."/>
        </authorList>
    </citation>
    <scope>NUCLEOTIDE SEQUENCE [LARGE SCALE GENOMIC DNA]</scope>
    <source>
        <strain evidence="5">CGMCC 1.19062</strain>
    </source>
</reference>
<dbReference type="InterPro" id="IPR050832">
    <property type="entry name" value="Bact_Acetyltransf"/>
</dbReference>
<gene>
    <name evidence="4" type="ORF">ACFSM5_15820</name>
</gene>
<accession>A0ABW5DTE9</accession>
<organism evidence="4 5">
    <name type="scientific">Lacibacterium aquatile</name>
    <dbReference type="NCBI Taxonomy" id="1168082"/>
    <lineage>
        <taxon>Bacteria</taxon>
        <taxon>Pseudomonadati</taxon>
        <taxon>Pseudomonadota</taxon>
        <taxon>Alphaproteobacteria</taxon>
        <taxon>Rhodospirillales</taxon>
        <taxon>Rhodospirillaceae</taxon>
    </lineage>
</organism>
<keyword evidence="2 4" id="KW-0012">Acyltransferase</keyword>
<protein>
    <submittedName>
        <fullName evidence="4">GNAT family N-acetyltransferase</fullName>
        <ecNumber evidence="4">2.3.-.-</ecNumber>
    </submittedName>
</protein>